<comment type="caution">
    <text evidence="8">The sequence shown here is derived from an EMBL/GenBank/DDBJ whole genome shotgun (WGS) entry which is preliminary data.</text>
</comment>
<dbReference type="OrthoDB" id="7456916at2"/>
<sequence>MREARDAMAKYGRDAHAIAALVREAEVHRDVYVDPEIFELEMEHLFPNSWVYVGHASQLAKPGDFITANIGRQPVLASRHTDGSIHVFYNRCPHKGTKLASEPCGNTGKFFRCPYHAWSFKTDGSLLAIPLKKGYEGTGFGDTQANEGLSKVKNVVIHRDFIFARLSDSGVSFEDYFGESLSTIDNMVDRSPEGKLAVMATPIRYMHTCNWKMLVENQTDTCHPMVAHESSAGTAVKVWKREQGDSTETPMAVQLYGPFMSPYEFYEQSGIRIWPNGHGHTGVANSIHSNYSDIPGYLDQMVAAYGEKRAHEILGEVRHNTVYFPNIMVKGAVQILRNFIPIAVDRTLVESWVYRLVGAPDKLYERALMYNRFINAPTSIVGHDDLEMYERAQEGLKSNGNQWVNLRRLYESDEEQDVTAVINGTSERQMRNQFHAWAKFMTMDMDKRVEAAE</sequence>
<accession>A0A4Y9M752</accession>
<evidence type="ECO:0000256" key="4">
    <source>
        <dbReference type="ARBA" id="ARBA00023002"/>
    </source>
</evidence>
<dbReference type="PANTHER" id="PTHR43756:SF1">
    <property type="entry name" value="3-PHENYLPROPIONATE_CINNAMIC ACID DIOXYGENASE SUBUNIT ALPHA"/>
    <property type="match status" value="1"/>
</dbReference>
<dbReference type="GO" id="GO:0016491">
    <property type="term" value="F:oxidoreductase activity"/>
    <property type="evidence" value="ECO:0007669"/>
    <property type="project" value="UniProtKB-KW"/>
</dbReference>
<dbReference type="CDD" id="cd08879">
    <property type="entry name" value="RHO_alpha_C_AntDO-like"/>
    <property type="match status" value="1"/>
</dbReference>
<evidence type="ECO:0000256" key="5">
    <source>
        <dbReference type="ARBA" id="ARBA00023004"/>
    </source>
</evidence>
<evidence type="ECO:0000256" key="1">
    <source>
        <dbReference type="ARBA" id="ARBA00008751"/>
    </source>
</evidence>
<evidence type="ECO:0000313" key="9">
    <source>
        <dbReference type="Proteomes" id="UP000297966"/>
    </source>
</evidence>
<dbReference type="Proteomes" id="UP000297966">
    <property type="component" value="Unassembled WGS sequence"/>
</dbReference>
<proteinExistence type="inferred from homology"/>
<evidence type="ECO:0000256" key="6">
    <source>
        <dbReference type="ARBA" id="ARBA00023014"/>
    </source>
</evidence>
<evidence type="ECO:0000259" key="7">
    <source>
        <dbReference type="PROSITE" id="PS51296"/>
    </source>
</evidence>
<reference evidence="8 9" key="1">
    <citation type="submission" date="2019-03" db="EMBL/GenBank/DDBJ databases">
        <title>Bradyrhizobium diversity isolated from nodules of Chamaecrista fasciculata.</title>
        <authorList>
            <person name="Klepa M.S."/>
            <person name="Urquiaga M.O."/>
            <person name="Hungria M."/>
            <person name="Delamuta J.R."/>
        </authorList>
    </citation>
    <scope>NUCLEOTIDE SEQUENCE [LARGE SCALE GENOMIC DNA]</scope>
    <source>
        <strain evidence="8 9">CNPSo 3448</strain>
    </source>
</reference>
<dbReference type="AlphaFoldDB" id="A0A4Y9M752"/>
<comment type="similarity">
    <text evidence="1">Belongs to the bacterial ring-hydroxylating dioxygenase alpha subunit family.</text>
</comment>
<keyword evidence="2" id="KW-0001">2Fe-2S</keyword>
<evidence type="ECO:0000256" key="3">
    <source>
        <dbReference type="ARBA" id="ARBA00022723"/>
    </source>
</evidence>
<keyword evidence="9" id="KW-1185">Reference proteome</keyword>
<dbReference type="GO" id="GO:0005506">
    <property type="term" value="F:iron ion binding"/>
    <property type="evidence" value="ECO:0007669"/>
    <property type="project" value="InterPro"/>
</dbReference>
<dbReference type="SUPFAM" id="SSF55961">
    <property type="entry name" value="Bet v1-like"/>
    <property type="match status" value="1"/>
</dbReference>
<dbReference type="EMBL" id="SPQT01000001">
    <property type="protein sequence ID" value="TFV51046.1"/>
    <property type="molecule type" value="Genomic_DNA"/>
</dbReference>
<dbReference type="Pfam" id="PF00848">
    <property type="entry name" value="Ring_hydroxyl_A"/>
    <property type="match status" value="1"/>
</dbReference>
<dbReference type="PANTHER" id="PTHR43756">
    <property type="entry name" value="CHOLINE MONOOXYGENASE, CHLOROPLASTIC"/>
    <property type="match status" value="1"/>
</dbReference>
<dbReference type="SUPFAM" id="SSF50022">
    <property type="entry name" value="ISP domain"/>
    <property type="match status" value="1"/>
</dbReference>
<dbReference type="PROSITE" id="PS51296">
    <property type="entry name" value="RIESKE"/>
    <property type="match status" value="1"/>
</dbReference>
<name>A0A4Y9M752_9BRAD</name>
<keyword evidence="4" id="KW-0560">Oxidoreductase</keyword>
<dbReference type="InterPro" id="IPR015879">
    <property type="entry name" value="Ring_hydroxy_dOase_asu_C_dom"/>
</dbReference>
<gene>
    <name evidence="8" type="ORF">E4K65_02780</name>
</gene>
<evidence type="ECO:0000313" key="8">
    <source>
        <dbReference type="EMBL" id="TFV51046.1"/>
    </source>
</evidence>
<dbReference type="InterPro" id="IPR017941">
    <property type="entry name" value="Rieske_2Fe-2S"/>
</dbReference>
<protein>
    <submittedName>
        <fullName evidence="8">Oxidoreductase</fullName>
    </submittedName>
</protein>
<dbReference type="Pfam" id="PF00355">
    <property type="entry name" value="Rieske"/>
    <property type="match status" value="1"/>
</dbReference>
<keyword evidence="6" id="KW-0411">Iron-sulfur</keyword>
<dbReference type="Gene3D" id="3.90.380.10">
    <property type="entry name" value="Naphthalene 1,2-dioxygenase Alpha Subunit, Chain A, domain 1"/>
    <property type="match status" value="1"/>
</dbReference>
<dbReference type="Gene3D" id="2.102.10.10">
    <property type="entry name" value="Rieske [2Fe-2S] iron-sulphur domain"/>
    <property type="match status" value="1"/>
</dbReference>
<evidence type="ECO:0000256" key="2">
    <source>
        <dbReference type="ARBA" id="ARBA00022714"/>
    </source>
</evidence>
<feature type="domain" description="Rieske" evidence="7">
    <location>
        <begin position="51"/>
        <end position="130"/>
    </location>
</feature>
<dbReference type="PRINTS" id="PR00090">
    <property type="entry name" value="RNGDIOXGNASE"/>
</dbReference>
<organism evidence="8 9">
    <name type="scientific">Bradyrhizobium niftali</name>
    <dbReference type="NCBI Taxonomy" id="2560055"/>
    <lineage>
        <taxon>Bacteria</taxon>
        <taxon>Pseudomonadati</taxon>
        <taxon>Pseudomonadota</taxon>
        <taxon>Alphaproteobacteria</taxon>
        <taxon>Hyphomicrobiales</taxon>
        <taxon>Nitrobacteraceae</taxon>
        <taxon>Bradyrhizobium</taxon>
    </lineage>
</organism>
<dbReference type="InterPro" id="IPR036922">
    <property type="entry name" value="Rieske_2Fe-2S_sf"/>
</dbReference>
<dbReference type="InterPro" id="IPR001663">
    <property type="entry name" value="Rng_hydr_dOase-A"/>
</dbReference>
<dbReference type="GO" id="GO:0051537">
    <property type="term" value="F:2 iron, 2 sulfur cluster binding"/>
    <property type="evidence" value="ECO:0007669"/>
    <property type="project" value="UniProtKB-KW"/>
</dbReference>
<dbReference type="CDD" id="cd03538">
    <property type="entry name" value="Rieske_RO_Alpha_AntDO"/>
    <property type="match status" value="1"/>
</dbReference>
<keyword evidence="3" id="KW-0479">Metal-binding</keyword>
<keyword evidence="5" id="KW-0408">Iron</keyword>